<comment type="caution">
    <text evidence="1">The sequence shown here is derived from an EMBL/GenBank/DDBJ whole genome shotgun (WGS) entry which is preliminary data.</text>
</comment>
<proteinExistence type="predicted"/>
<reference evidence="1 2" key="1">
    <citation type="journal article" date="2021" name="BMC Genomics">
        <title>Datura genome reveals duplications of psychoactive alkaloid biosynthetic genes and high mutation rate following tissue culture.</title>
        <authorList>
            <person name="Rajewski A."/>
            <person name="Carter-House D."/>
            <person name="Stajich J."/>
            <person name="Litt A."/>
        </authorList>
    </citation>
    <scope>NUCLEOTIDE SEQUENCE [LARGE SCALE GENOMIC DNA]</scope>
    <source>
        <strain evidence="1">AR-01</strain>
    </source>
</reference>
<sequence length="93" mass="10336">MDLVDVGCILQVVPSKLLIVIASMMRRIRCARVFVCRLSFLYVGQACKSQLDSMIFPSWGKNDVNVRCAGCIHPLSAELLKLIVGFVDFCILS</sequence>
<gene>
    <name evidence="1" type="ORF">HAX54_001108</name>
</gene>
<evidence type="ECO:0000313" key="2">
    <source>
        <dbReference type="Proteomes" id="UP000823775"/>
    </source>
</evidence>
<evidence type="ECO:0000313" key="1">
    <source>
        <dbReference type="EMBL" id="MCD7449679.1"/>
    </source>
</evidence>
<keyword evidence="2" id="KW-1185">Reference proteome</keyword>
<name>A0ABS8RVL8_DATST</name>
<protein>
    <submittedName>
        <fullName evidence="1">Uncharacterized protein</fullName>
    </submittedName>
</protein>
<accession>A0ABS8RVL8</accession>
<dbReference type="EMBL" id="JACEIK010000104">
    <property type="protein sequence ID" value="MCD7449679.1"/>
    <property type="molecule type" value="Genomic_DNA"/>
</dbReference>
<organism evidence="1 2">
    <name type="scientific">Datura stramonium</name>
    <name type="common">Jimsonweed</name>
    <name type="synonym">Common thornapple</name>
    <dbReference type="NCBI Taxonomy" id="4076"/>
    <lineage>
        <taxon>Eukaryota</taxon>
        <taxon>Viridiplantae</taxon>
        <taxon>Streptophyta</taxon>
        <taxon>Embryophyta</taxon>
        <taxon>Tracheophyta</taxon>
        <taxon>Spermatophyta</taxon>
        <taxon>Magnoliopsida</taxon>
        <taxon>eudicotyledons</taxon>
        <taxon>Gunneridae</taxon>
        <taxon>Pentapetalae</taxon>
        <taxon>asterids</taxon>
        <taxon>lamiids</taxon>
        <taxon>Solanales</taxon>
        <taxon>Solanaceae</taxon>
        <taxon>Solanoideae</taxon>
        <taxon>Datureae</taxon>
        <taxon>Datura</taxon>
    </lineage>
</organism>
<dbReference type="Proteomes" id="UP000823775">
    <property type="component" value="Unassembled WGS sequence"/>
</dbReference>